<evidence type="ECO:0000313" key="3">
    <source>
        <dbReference type="Proteomes" id="UP000198928"/>
    </source>
</evidence>
<dbReference type="AlphaFoldDB" id="A0A1I4BX33"/>
<evidence type="ECO:0000313" key="2">
    <source>
        <dbReference type="EMBL" id="SFK72669.1"/>
    </source>
</evidence>
<sequence>MLTALSALAVAVVTAGGGIATAVIGRRQPRGQQRRDDFTTIVGELRTSLKEVKDELAEQKTEAARQRERVAAQDVAIRYLRGWLRSLVTCMRQARIEPPAPPEPVPDEVRPYLHDVGL</sequence>
<name>A0A1I4BX33_9ACTN</name>
<feature type="coiled-coil region" evidence="1">
    <location>
        <begin position="42"/>
        <end position="73"/>
    </location>
</feature>
<reference evidence="3" key="1">
    <citation type="submission" date="2016-10" db="EMBL/GenBank/DDBJ databases">
        <authorList>
            <person name="Varghese N."/>
            <person name="Submissions S."/>
        </authorList>
    </citation>
    <scope>NUCLEOTIDE SEQUENCE [LARGE SCALE GENOMIC DNA]</scope>
    <source>
        <strain evidence="3">PL19</strain>
    </source>
</reference>
<accession>A0A1I4BX33</accession>
<evidence type="ECO:0000256" key="1">
    <source>
        <dbReference type="SAM" id="Coils"/>
    </source>
</evidence>
<dbReference type="Proteomes" id="UP000198928">
    <property type="component" value="Unassembled WGS sequence"/>
</dbReference>
<organism evidence="2 3">
    <name type="scientific">Streptomyces pini</name>
    <dbReference type="NCBI Taxonomy" id="1520580"/>
    <lineage>
        <taxon>Bacteria</taxon>
        <taxon>Bacillati</taxon>
        <taxon>Actinomycetota</taxon>
        <taxon>Actinomycetes</taxon>
        <taxon>Kitasatosporales</taxon>
        <taxon>Streptomycetaceae</taxon>
        <taxon>Streptomyces</taxon>
    </lineage>
</organism>
<keyword evidence="3" id="KW-1185">Reference proteome</keyword>
<protein>
    <submittedName>
        <fullName evidence="2">Uncharacterized protein</fullName>
    </submittedName>
</protein>
<proteinExistence type="predicted"/>
<gene>
    <name evidence="2" type="ORF">SAMN05192584_108152</name>
</gene>
<dbReference type="EMBL" id="FOSG01000008">
    <property type="protein sequence ID" value="SFK72669.1"/>
    <property type="molecule type" value="Genomic_DNA"/>
</dbReference>
<keyword evidence="1" id="KW-0175">Coiled coil</keyword>